<feature type="domain" description="MsrB" evidence="7">
    <location>
        <begin position="26"/>
        <end position="149"/>
    </location>
</feature>
<sequence>MSKNQTNEHAKFMEINDTNHYSKPSEELLRKTLTPEQFAITQQAATERPFVNAYDHEFRPGIYVDITTGQPLFLSSDKYDSGCGWPAFSRPIDEHLIVKNTDLSHGMTRTEVKSKLGDAHLGHVFNDGPREKGGQRYCINSGALRFIPEQDMAKEGYGAYLSLLHPLQTIYLAGGCFWGTEHFLKQVHGVKATQVGYANGHTPHPSYHEVCTDTTGFAETVKVEYDPSEVSLAFLLDLYFRAIDPTSVNQQGNDRGTQYRTGIYYTNKADLSTIEAVVKAQQKHYKQPIRVEVSPLKNFYSAEEYHQDYLDKNPTGYCHLPQSLFEMARKARMKQP</sequence>
<reference evidence="8" key="1">
    <citation type="submission" date="2021-07" db="EMBL/GenBank/DDBJ databases">
        <title>Genomic diversity and antimicrobial resistance of Prevotella spp. isolated from chronic lung disease airways.</title>
        <authorList>
            <person name="Webb K.A."/>
            <person name="Olagoke O.S."/>
            <person name="Baird T."/>
            <person name="Neill J."/>
            <person name="Pham A."/>
            <person name="Wells T.J."/>
            <person name="Ramsay K.A."/>
            <person name="Bell S.C."/>
            <person name="Sarovich D.S."/>
            <person name="Price E.P."/>
        </authorList>
    </citation>
    <scope>NUCLEOTIDE SEQUENCE</scope>
    <source>
        <strain evidence="8">SCHI0047.S.3</strain>
    </source>
</reference>
<dbReference type="EC" id="1.8.4.12" evidence="5"/>
<dbReference type="GO" id="GO:0034599">
    <property type="term" value="P:cellular response to oxidative stress"/>
    <property type="evidence" value="ECO:0007669"/>
    <property type="project" value="TreeGrafter"/>
</dbReference>
<evidence type="ECO:0000256" key="1">
    <source>
        <dbReference type="ARBA" id="ARBA00023002"/>
    </source>
</evidence>
<dbReference type="PANTHER" id="PTHR42799">
    <property type="entry name" value="MITOCHONDRIAL PEPTIDE METHIONINE SULFOXIDE REDUCTASE"/>
    <property type="match status" value="1"/>
</dbReference>
<keyword evidence="1 5" id="KW-0560">Oxidoreductase</keyword>
<gene>
    <name evidence="6" type="primary">msrA</name>
    <name evidence="5" type="synonym">msrB</name>
    <name evidence="8" type="ORF">KZY68_01605</name>
</gene>
<dbReference type="HAMAP" id="MF_01400">
    <property type="entry name" value="MsrB"/>
    <property type="match status" value="1"/>
</dbReference>
<dbReference type="GO" id="GO:0008113">
    <property type="term" value="F:peptide-methionine (S)-S-oxide reductase activity"/>
    <property type="evidence" value="ECO:0007669"/>
    <property type="project" value="UniProtKB-UniRule"/>
</dbReference>
<evidence type="ECO:0000313" key="8">
    <source>
        <dbReference type="EMBL" id="MBW4864735.1"/>
    </source>
</evidence>
<proteinExistence type="inferred from homology"/>
<dbReference type="InterPro" id="IPR002579">
    <property type="entry name" value="Met_Sox_Rdtase_MsrB_dom"/>
</dbReference>
<comment type="caution">
    <text evidence="5">Lacks conserved residue(s) required for the propagation of feature annotation.</text>
</comment>
<dbReference type="EC" id="1.8.4.11" evidence="6"/>
<evidence type="ECO:0000256" key="2">
    <source>
        <dbReference type="ARBA" id="ARBA00047806"/>
    </source>
</evidence>
<dbReference type="NCBIfam" id="NF004042">
    <property type="entry name" value="PRK05550.1"/>
    <property type="match status" value="1"/>
</dbReference>
<comment type="catalytic activity">
    <reaction evidence="2 6">
        <text>L-methionyl-[protein] + [thioredoxin]-disulfide + H2O = L-methionyl-(S)-S-oxide-[protein] + [thioredoxin]-dithiol</text>
        <dbReference type="Rhea" id="RHEA:14217"/>
        <dbReference type="Rhea" id="RHEA-COMP:10698"/>
        <dbReference type="Rhea" id="RHEA-COMP:10700"/>
        <dbReference type="Rhea" id="RHEA-COMP:12313"/>
        <dbReference type="Rhea" id="RHEA-COMP:12315"/>
        <dbReference type="ChEBI" id="CHEBI:15377"/>
        <dbReference type="ChEBI" id="CHEBI:16044"/>
        <dbReference type="ChEBI" id="CHEBI:29950"/>
        <dbReference type="ChEBI" id="CHEBI:44120"/>
        <dbReference type="ChEBI" id="CHEBI:50058"/>
        <dbReference type="EC" id="1.8.4.11"/>
    </reaction>
</comment>
<dbReference type="NCBIfam" id="TIGR00401">
    <property type="entry name" value="msrA"/>
    <property type="match status" value="1"/>
</dbReference>
<dbReference type="FunFam" id="2.170.150.20:FF:000003">
    <property type="entry name" value="Peptide methionine sulfoxide reductase MsrB"/>
    <property type="match status" value="1"/>
</dbReference>
<comment type="similarity">
    <text evidence="6">Belongs to the MsrA Met sulfoxide reductase family.</text>
</comment>
<accession>A0AAW4NNB0</accession>
<comment type="catalytic activity">
    <reaction evidence="4 6">
        <text>[thioredoxin]-disulfide + L-methionine + H2O = L-methionine (S)-S-oxide + [thioredoxin]-dithiol</text>
        <dbReference type="Rhea" id="RHEA:19993"/>
        <dbReference type="Rhea" id="RHEA-COMP:10698"/>
        <dbReference type="Rhea" id="RHEA-COMP:10700"/>
        <dbReference type="ChEBI" id="CHEBI:15377"/>
        <dbReference type="ChEBI" id="CHEBI:29950"/>
        <dbReference type="ChEBI" id="CHEBI:50058"/>
        <dbReference type="ChEBI" id="CHEBI:57844"/>
        <dbReference type="ChEBI" id="CHEBI:58772"/>
        <dbReference type="EC" id="1.8.4.11"/>
    </reaction>
</comment>
<evidence type="ECO:0000256" key="4">
    <source>
        <dbReference type="ARBA" id="ARBA00048782"/>
    </source>
</evidence>
<comment type="similarity">
    <text evidence="5">Belongs to the MsrB Met sulfoxide reductase family.</text>
</comment>
<dbReference type="AlphaFoldDB" id="A0AAW4NNB0"/>
<feature type="active site" evidence="6">
    <location>
        <position position="176"/>
    </location>
</feature>
<dbReference type="PANTHER" id="PTHR42799:SF2">
    <property type="entry name" value="MITOCHONDRIAL PEPTIDE METHIONINE SULFOXIDE REDUCTASE"/>
    <property type="match status" value="1"/>
</dbReference>
<dbReference type="GO" id="GO:0005737">
    <property type="term" value="C:cytoplasm"/>
    <property type="evidence" value="ECO:0007669"/>
    <property type="project" value="TreeGrafter"/>
</dbReference>
<dbReference type="InterPro" id="IPR050162">
    <property type="entry name" value="MsrA_MetSO_reductase"/>
</dbReference>
<name>A0AAW4NNB0_9BACT</name>
<organism evidence="8 9">
    <name type="scientific">Segatella salivae</name>
    <dbReference type="NCBI Taxonomy" id="228604"/>
    <lineage>
        <taxon>Bacteria</taxon>
        <taxon>Pseudomonadati</taxon>
        <taxon>Bacteroidota</taxon>
        <taxon>Bacteroidia</taxon>
        <taxon>Bacteroidales</taxon>
        <taxon>Prevotellaceae</taxon>
        <taxon>Segatella</taxon>
    </lineage>
</organism>
<evidence type="ECO:0000313" key="9">
    <source>
        <dbReference type="Proteomes" id="UP001196873"/>
    </source>
</evidence>
<evidence type="ECO:0000256" key="6">
    <source>
        <dbReference type="HAMAP-Rule" id="MF_01401"/>
    </source>
</evidence>
<dbReference type="Proteomes" id="UP001196873">
    <property type="component" value="Unassembled WGS sequence"/>
</dbReference>
<evidence type="ECO:0000256" key="5">
    <source>
        <dbReference type="HAMAP-Rule" id="MF_01400"/>
    </source>
</evidence>
<dbReference type="Pfam" id="PF01625">
    <property type="entry name" value="PMSR"/>
    <property type="match status" value="1"/>
</dbReference>
<feature type="active site" description="Nucleophile" evidence="5">
    <location>
        <position position="138"/>
    </location>
</feature>
<comment type="caution">
    <text evidence="8">The sequence shown here is derived from an EMBL/GenBank/DDBJ whole genome shotgun (WGS) entry which is preliminary data.</text>
</comment>
<comment type="function">
    <text evidence="6">Has an important function as a repair enzyme for proteins that have been inactivated by oxidation. Catalyzes the reversible oxidation-reduction of methionine sulfoxide in proteins to methionine.</text>
</comment>
<dbReference type="EMBL" id="JAHXRF010000002">
    <property type="protein sequence ID" value="MBW4864735.1"/>
    <property type="molecule type" value="Genomic_DNA"/>
</dbReference>
<dbReference type="InterPro" id="IPR002569">
    <property type="entry name" value="Met_Sox_Rdtase_MsrA_dom"/>
</dbReference>
<comment type="catalytic activity">
    <reaction evidence="3 5">
        <text>L-methionyl-[protein] + [thioredoxin]-disulfide + H2O = L-methionyl-(R)-S-oxide-[protein] + [thioredoxin]-dithiol</text>
        <dbReference type="Rhea" id="RHEA:24164"/>
        <dbReference type="Rhea" id="RHEA-COMP:10698"/>
        <dbReference type="Rhea" id="RHEA-COMP:10700"/>
        <dbReference type="Rhea" id="RHEA-COMP:12313"/>
        <dbReference type="Rhea" id="RHEA-COMP:12314"/>
        <dbReference type="ChEBI" id="CHEBI:15377"/>
        <dbReference type="ChEBI" id="CHEBI:16044"/>
        <dbReference type="ChEBI" id="CHEBI:29950"/>
        <dbReference type="ChEBI" id="CHEBI:45764"/>
        <dbReference type="ChEBI" id="CHEBI:50058"/>
        <dbReference type="EC" id="1.8.4.12"/>
    </reaction>
</comment>
<dbReference type="Pfam" id="PF01641">
    <property type="entry name" value="SelR"/>
    <property type="match status" value="1"/>
</dbReference>
<dbReference type="GO" id="GO:0033743">
    <property type="term" value="F:peptide-methionine (R)-S-oxide reductase activity"/>
    <property type="evidence" value="ECO:0007669"/>
    <property type="project" value="UniProtKB-UniRule"/>
</dbReference>
<evidence type="ECO:0000259" key="7">
    <source>
        <dbReference type="PROSITE" id="PS51790"/>
    </source>
</evidence>
<evidence type="ECO:0000256" key="3">
    <source>
        <dbReference type="ARBA" id="ARBA00048488"/>
    </source>
</evidence>
<dbReference type="RefSeq" id="WP_219426780.1">
    <property type="nucleotide sequence ID" value="NZ_JAHXRD010000002.1"/>
</dbReference>
<dbReference type="NCBIfam" id="TIGR00357">
    <property type="entry name" value="peptide-methionine (R)-S-oxide reductase MsrB"/>
    <property type="match status" value="1"/>
</dbReference>
<protein>
    <recommendedName>
        <fullName evidence="5 6">Multifunctional fusion protein</fullName>
    </recommendedName>
    <domain>
        <recommendedName>
            <fullName evidence="6">Peptide methionine sulfoxide reductase MsrA</fullName>
            <shortName evidence="6">Protein-methionine-S-oxide reductase</shortName>
            <ecNumber evidence="6">1.8.4.11</ecNumber>
        </recommendedName>
        <alternativeName>
            <fullName evidence="6">Peptide-methionine (S)-S-oxide reductase</fullName>
            <shortName evidence="6">Peptide Met(O) reductase</shortName>
        </alternativeName>
    </domain>
    <domain>
        <recommendedName>
            <fullName evidence="5">Peptide methionine sulfoxide reductase MsrB</fullName>
            <ecNumber evidence="5">1.8.4.12</ecNumber>
        </recommendedName>
        <alternativeName>
            <fullName evidence="5">Peptide-methionine (R)-S-oxide reductase</fullName>
        </alternativeName>
    </domain>
</protein>
<dbReference type="PROSITE" id="PS51790">
    <property type="entry name" value="MSRB"/>
    <property type="match status" value="1"/>
</dbReference>
<dbReference type="HAMAP" id="MF_01401">
    <property type="entry name" value="MsrA"/>
    <property type="match status" value="1"/>
</dbReference>